<sequence length="231" mass="24136">MNEVHDYVERLRKLDACAVSDALDKLGLSGAVNGLPQHSSTRRIAGRIVTLKLVPVSQVVPASTPPRHLGTTAVELAGSDDVIVVEQRTGIEAGSWGGILSLAARLRGVAGVVSDGLVRDIDEARQYDLPVFCRGLTARTARGRVAEAGTNVPVTIRDHAVQPGDYVIADNSAVVFIAAAEIERVLPAAEQIVALEAAMAKALQAGKPVTAVMGANYENMLHSPGAPGPAR</sequence>
<dbReference type="PANTHER" id="PTHR33254">
    <property type="entry name" value="4-HYDROXY-4-METHYL-2-OXOGLUTARATE ALDOLASE 3-RELATED"/>
    <property type="match status" value="1"/>
</dbReference>
<dbReference type="Pfam" id="PF03737">
    <property type="entry name" value="RraA-like"/>
    <property type="match status" value="1"/>
</dbReference>
<accession>A0ABV3QH16</accession>
<dbReference type="PANTHER" id="PTHR33254:SF4">
    <property type="entry name" value="4-HYDROXY-4-METHYL-2-OXOGLUTARATE ALDOLASE 3-RELATED"/>
    <property type="match status" value="1"/>
</dbReference>
<dbReference type="InterPro" id="IPR005493">
    <property type="entry name" value="RraA/RraA-like"/>
</dbReference>
<evidence type="ECO:0000256" key="3">
    <source>
        <dbReference type="ARBA" id="ARBA00029596"/>
    </source>
</evidence>
<comment type="cofactor">
    <cofactor evidence="1">
        <name>a divalent metal cation</name>
        <dbReference type="ChEBI" id="CHEBI:60240"/>
    </cofactor>
</comment>
<proteinExistence type="predicted"/>
<comment type="caution">
    <text evidence="5">The sequence shown here is derived from an EMBL/GenBank/DDBJ whole genome shotgun (WGS) entry which is preliminary data.</text>
</comment>
<name>A0ABV3QH16_9GAMM</name>
<evidence type="ECO:0000256" key="2">
    <source>
        <dbReference type="ARBA" id="ARBA00016549"/>
    </source>
</evidence>
<reference evidence="5 6" key="1">
    <citation type="submission" date="2024-06" db="EMBL/GenBank/DDBJ databases">
        <authorList>
            <person name="Woo H."/>
        </authorList>
    </citation>
    <scope>NUCLEOTIDE SEQUENCE [LARGE SCALE GENOMIC DNA]</scope>
    <source>
        <strain evidence="5 6">Si-c</strain>
    </source>
</reference>
<dbReference type="Gene3D" id="3.50.30.40">
    <property type="entry name" value="Ribonuclease E inhibitor RraA/RraA-like"/>
    <property type="match status" value="1"/>
</dbReference>
<gene>
    <name evidence="5" type="ORF">ABQJ54_14575</name>
</gene>
<protein>
    <recommendedName>
        <fullName evidence="2">Putative 4-hydroxy-4-methyl-2-oxoglutarate aldolase</fullName>
    </recommendedName>
    <alternativeName>
        <fullName evidence="3">Regulator of ribonuclease activity homolog</fullName>
    </alternativeName>
    <alternativeName>
        <fullName evidence="4">RraA-like protein</fullName>
    </alternativeName>
</protein>
<organism evidence="5 6">
    <name type="scientific">Rhodanobacter lycopersici</name>
    <dbReference type="NCBI Taxonomy" id="3162487"/>
    <lineage>
        <taxon>Bacteria</taxon>
        <taxon>Pseudomonadati</taxon>
        <taxon>Pseudomonadota</taxon>
        <taxon>Gammaproteobacteria</taxon>
        <taxon>Lysobacterales</taxon>
        <taxon>Rhodanobacteraceae</taxon>
        <taxon>Rhodanobacter</taxon>
    </lineage>
</organism>
<evidence type="ECO:0000256" key="1">
    <source>
        <dbReference type="ARBA" id="ARBA00001968"/>
    </source>
</evidence>
<dbReference type="EMBL" id="JBFOHK010000004">
    <property type="protein sequence ID" value="MEW9572979.1"/>
    <property type="molecule type" value="Genomic_DNA"/>
</dbReference>
<dbReference type="InterPro" id="IPR036704">
    <property type="entry name" value="RraA/RraA-like_sf"/>
</dbReference>
<dbReference type="SUPFAM" id="SSF89562">
    <property type="entry name" value="RraA-like"/>
    <property type="match status" value="1"/>
</dbReference>
<keyword evidence="6" id="KW-1185">Reference proteome</keyword>
<evidence type="ECO:0000256" key="4">
    <source>
        <dbReference type="ARBA" id="ARBA00030169"/>
    </source>
</evidence>
<dbReference type="CDD" id="cd16841">
    <property type="entry name" value="RraA_family"/>
    <property type="match status" value="1"/>
</dbReference>
<dbReference type="RefSeq" id="WP_367855041.1">
    <property type="nucleotide sequence ID" value="NZ_JBFOHK010000004.1"/>
</dbReference>
<evidence type="ECO:0000313" key="6">
    <source>
        <dbReference type="Proteomes" id="UP001556220"/>
    </source>
</evidence>
<evidence type="ECO:0000313" key="5">
    <source>
        <dbReference type="EMBL" id="MEW9572979.1"/>
    </source>
</evidence>
<dbReference type="Proteomes" id="UP001556220">
    <property type="component" value="Unassembled WGS sequence"/>
</dbReference>